<proteinExistence type="predicted"/>
<feature type="compositionally biased region" description="Polar residues" evidence="1">
    <location>
        <begin position="137"/>
        <end position="146"/>
    </location>
</feature>
<organism evidence="2 3">
    <name type="scientific">Caerostris extrusa</name>
    <name type="common">Bark spider</name>
    <name type="synonym">Caerostris bankana</name>
    <dbReference type="NCBI Taxonomy" id="172846"/>
    <lineage>
        <taxon>Eukaryota</taxon>
        <taxon>Metazoa</taxon>
        <taxon>Ecdysozoa</taxon>
        <taxon>Arthropoda</taxon>
        <taxon>Chelicerata</taxon>
        <taxon>Arachnida</taxon>
        <taxon>Araneae</taxon>
        <taxon>Araneomorphae</taxon>
        <taxon>Entelegynae</taxon>
        <taxon>Araneoidea</taxon>
        <taxon>Araneidae</taxon>
        <taxon>Caerostris</taxon>
    </lineage>
</organism>
<keyword evidence="3" id="KW-1185">Reference proteome</keyword>
<comment type="caution">
    <text evidence="2">The sequence shown here is derived from an EMBL/GenBank/DDBJ whole genome shotgun (WGS) entry which is preliminary data.</text>
</comment>
<gene>
    <name evidence="2" type="ORF">CEXT_181041</name>
</gene>
<evidence type="ECO:0000313" key="2">
    <source>
        <dbReference type="EMBL" id="GIX75046.1"/>
    </source>
</evidence>
<dbReference type="AlphaFoldDB" id="A0AAV4MRI8"/>
<feature type="compositionally biased region" description="Basic and acidic residues" evidence="1">
    <location>
        <begin position="148"/>
        <end position="158"/>
    </location>
</feature>
<accession>A0AAV4MRI8</accession>
<sequence length="158" mass="18724">MSVHDLSEFRVRHVDRWVLREHPLAEIFFTFLLGHFPQNVTPFVRAAREQRTHLSTKAYTRSGRPHRRRLGHLAKGVTKEYWNAFGERGRSRARQRPTELELGTIFGRYRFLCSFWKEGKLPQFFVPKFLEHVRQRQTGSQFQGSADPSRRTVSEIQT</sequence>
<evidence type="ECO:0008006" key="4">
    <source>
        <dbReference type="Google" id="ProtNLM"/>
    </source>
</evidence>
<reference evidence="2 3" key="1">
    <citation type="submission" date="2021-06" db="EMBL/GenBank/DDBJ databases">
        <title>Caerostris extrusa draft genome.</title>
        <authorList>
            <person name="Kono N."/>
            <person name="Arakawa K."/>
        </authorList>
    </citation>
    <scope>NUCLEOTIDE SEQUENCE [LARGE SCALE GENOMIC DNA]</scope>
</reference>
<protein>
    <recommendedName>
        <fullName evidence="4">Maturase K</fullName>
    </recommendedName>
</protein>
<evidence type="ECO:0000313" key="3">
    <source>
        <dbReference type="Proteomes" id="UP001054945"/>
    </source>
</evidence>
<dbReference type="EMBL" id="BPLR01020127">
    <property type="protein sequence ID" value="GIX75046.1"/>
    <property type="molecule type" value="Genomic_DNA"/>
</dbReference>
<name>A0AAV4MRI8_CAEEX</name>
<dbReference type="Proteomes" id="UP001054945">
    <property type="component" value="Unassembled WGS sequence"/>
</dbReference>
<feature type="region of interest" description="Disordered" evidence="1">
    <location>
        <begin position="137"/>
        <end position="158"/>
    </location>
</feature>
<evidence type="ECO:0000256" key="1">
    <source>
        <dbReference type="SAM" id="MobiDB-lite"/>
    </source>
</evidence>